<evidence type="ECO:0000313" key="3">
    <source>
        <dbReference type="Proteomes" id="UP000247892"/>
    </source>
</evidence>
<keyword evidence="3" id="KW-1185">Reference proteome</keyword>
<evidence type="ECO:0000256" key="1">
    <source>
        <dbReference type="SAM" id="Phobius"/>
    </source>
</evidence>
<keyword evidence="1" id="KW-0472">Membrane</keyword>
<evidence type="ECO:0000313" key="2">
    <source>
        <dbReference type="EMBL" id="PXY35907.1"/>
    </source>
</evidence>
<organism evidence="2 3">
    <name type="scientific">Prauserella flavalba</name>
    <dbReference type="NCBI Taxonomy" id="1477506"/>
    <lineage>
        <taxon>Bacteria</taxon>
        <taxon>Bacillati</taxon>
        <taxon>Actinomycetota</taxon>
        <taxon>Actinomycetes</taxon>
        <taxon>Pseudonocardiales</taxon>
        <taxon>Pseudonocardiaceae</taxon>
        <taxon>Prauserella</taxon>
    </lineage>
</organism>
<protein>
    <submittedName>
        <fullName evidence="2">Uncharacterized protein</fullName>
    </submittedName>
</protein>
<dbReference type="EMBL" id="MASU01000005">
    <property type="protein sequence ID" value="PXY35907.1"/>
    <property type="molecule type" value="Genomic_DNA"/>
</dbReference>
<accession>A0A318LU37</accession>
<dbReference type="RefSeq" id="WP_110335912.1">
    <property type="nucleotide sequence ID" value="NZ_MASU01000005.1"/>
</dbReference>
<dbReference type="Proteomes" id="UP000247892">
    <property type="component" value="Unassembled WGS sequence"/>
</dbReference>
<keyword evidence="1" id="KW-0812">Transmembrane</keyword>
<gene>
    <name evidence="2" type="ORF">BA062_10600</name>
</gene>
<name>A0A318LU37_9PSEU</name>
<keyword evidence="1" id="KW-1133">Transmembrane helix</keyword>
<dbReference type="AlphaFoldDB" id="A0A318LU37"/>
<dbReference type="OrthoDB" id="3294467at2"/>
<reference evidence="2 3" key="1">
    <citation type="submission" date="2016-07" db="EMBL/GenBank/DDBJ databases">
        <title>Draft genome sequence of Prauserella sp. YIM 121212, isolated from alkaline soil.</title>
        <authorList>
            <person name="Ruckert C."/>
            <person name="Albersmeier A."/>
            <person name="Jiang C.-L."/>
            <person name="Jiang Y."/>
            <person name="Kalinowski J."/>
            <person name="Schneider O."/>
            <person name="Winkler A."/>
            <person name="Zotchev S.B."/>
        </authorList>
    </citation>
    <scope>NUCLEOTIDE SEQUENCE [LARGE SCALE GENOMIC DNA]</scope>
    <source>
        <strain evidence="2 3">YIM 121212</strain>
    </source>
</reference>
<proteinExistence type="predicted"/>
<sequence>MTDHDERIAEPLTGALRRHAGEAPAAEGLAERVLARTSIRRTRRGFAAVAAVVLAVVVLSLGAVLLAQDRGGDPVSEPVLPQGWRWESYRGVAVGVPSTWGYGVPGPAWCAALPDGERNTTRPGAVGRPAAVPAVGCPSEYPPLAEREQWLTFADSGDVGIREFDRGWVEETRELDGVFVTLFSADVDLRSTVLGTLRPGNEEIALGCGPMHPAAEGRTYRPEAGAPLAPEDVRSVSVCRYARSDAVPDGPPLLAARFASGDEALRLASAVLTAPEGAGPDDPANCAPEYDYGPELILLHLRAEDRSQEVVVRYAGCEGNGTDDGTIRRALTGDLMRALEPPPTNPGQLQVVVAQLLR</sequence>
<comment type="caution">
    <text evidence="2">The sequence shown here is derived from an EMBL/GenBank/DDBJ whole genome shotgun (WGS) entry which is preliminary data.</text>
</comment>
<feature type="transmembrane region" description="Helical" evidence="1">
    <location>
        <begin position="46"/>
        <end position="67"/>
    </location>
</feature>